<dbReference type="EMBL" id="JBIRGH010000006">
    <property type="protein sequence ID" value="MFH8585177.1"/>
    <property type="molecule type" value="Genomic_DNA"/>
</dbReference>
<sequence>MDENAGPATASGGRRPGEVPLLLATVFRDMSDHLHTRLAELGREPLRPAHGYAFRYLADHPHATTVGLAAHLGVTKQSASKTVGELADWGYLRRRPHPTDRRAQILRLTDRGQEYVRLADTLWAEAEQQWADLIGADRLTAVHDALRAYVDHLPDGRRTGLRPVW</sequence>
<dbReference type="PROSITE" id="PS01117">
    <property type="entry name" value="HTH_MARR_1"/>
    <property type="match status" value="1"/>
</dbReference>
<evidence type="ECO:0000259" key="4">
    <source>
        <dbReference type="PROSITE" id="PS50995"/>
    </source>
</evidence>
<dbReference type="InterPro" id="IPR036388">
    <property type="entry name" value="WH-like_DNA-bd_sf"/>
</dbReference>
<dbReference type="InterPro" id="IPR000835">
    <property type="entry name" value="HTH_MarR-typ"/>
</dbReference>
<evidence type="ECO:0000256" key="1">
    <source>
        <dbReference type="ARBA" id="ARBA00023015"/>
    </source>
</evidence>
<comment type="caution">
    <text evidence="5">The sequence shown here is derived from an EMBL/GenBank/DDBJ whole genome shotgun (WGS) entry which is preliminary data.</text>
</comment>
<dbReference type="Pfam" id="PF12802">
    <property type="entry name" value="MarR_2"/>
    <property type="match status" value="1"/>
</dbReference>
<dbReference type="PANTHER" id="PTHR33164:SF99">
    <property type="entry name" value="MARR FAMILY REGULATORY PROTEIN"/>
    <property type="match status" value="1"/>
</dbReference>
<dbReference type="PROSITE" id="PS50995">
    <property type="entry name" value="HTH_MARR_2"/>
    <property type="match status" value="1"/>
</dbReference>
<dbReference type="InterPro" id="IPR036390">
    <property type="entry name" value="WH_DNA-bd_sf"/>
</dbReference>
<dbReference type="GeneID" id="97372863"/>
<organism evidence="5 6">
    <name type="scientific">Streptomyces celluloflavus</name>
    <dbReference type="NCBI Taxonomy" id="58344"/>
    <lineage>
        <taxon>Bacteria</taxon>
        <taxon>Bacillati</taxon>
        <taxon>Actinomycetota</taxon>
        <taxon>Actinomycetes</taxon>
        <taxon>Kitasatosporales</taxon>
        <taxon>Streptomycetaceae</taxon>
        <taxon>Streptomyces</taxon>
    </lineage>
</organism>
<dbReference type="InterPro" id="IPR039422">
    <property type="entry name" value="MarR/SlyA-like"/>
</dbReference>
<proteinExistence type="predicted"/>
<reference evidence="5 6" key="1">
    <citation type="submission" date="2024-10" db="EMBL/GenBank/DDBJ databases">
        <title>The Natural Products Discovery Center: Release of the First 8490 Sequenced Strains for Exploring Actinobacteria Biosynthetic Diversity.</title>
        <authorList>
            <person name="Kalkreuter E."/>
            <person name="Kautsar S.A."/>
            <person name="Yang D."/>
            <person name="Bader C.D."/>
            <person name="Teijaro C.N."/>
            <person name="Fluegel L."/>
            <person name="Davis C.M."/>
            <person name="Simpson J.R."/>
            <person name="Lauterbach L."/>
            <person name="Steele A.D."/>
            <person name="Gui C."/>
            <person name="Meng S."/>
            <person name="Li G."/>
            <person name="Viehrig K."/>
            <person name="Ye F."/>
            <person name="Su P."/>
            <person name="Kiefer A.F."/>
            <person name="Nichols A."/>
            <person name="Cepeda A.J."/>
            <person name="Yan W."/>
            <person name="Fan B."/>
            <person name="Jiang Y."/>
            <person name="Adhikari A."/>
            <person name="Zheng C.-J."/>
            <person name="Schuster L."/>
            <person name="Cowan T.M."/>
            <person name="Smanski M.J."/>
            <person name="Chevrette M.G."/>
            <person name="De Carvalho L.P.S."/>
            <person name="Shen B."/>
        </authorList>
    </citation>
    <scope>NUCLEOTIDE SEQUENCE [LARGE SCALE GENOMIC DNA]</scope>
    <source>
        <strain evidence="5 6">NPDC018013</strain>
    </source>
</reference>
<keyword evidence="2" id="KW-0238">DNA-binding</keyword>
<dbReference type="SMART" id="SM00347">
    <property type="entry name" value="HTH_MARR"/>
    <property type="match status" value="1"/>
</dbReference>
<accession>A0ABW7RBP1</accession>
<keyword evidence="3" id="KW-0804">Transcription</keyword>
<dbReference type="SUPFAM" id="SSF46785">
    <property type="entry name" value="Winged helix' DNA-binding domain"/>
    <property type="match status" value="1"/>
</dbReference>
<name>A0ABW7RBP1_9ACTN</name>
<dbReference type="Proteomes" id="UP001610990">
    <property type="component" value="Unassembled WGS sequence"/>
</dbReference>
<gene>
    <name evidence="5" type="ORF">ACH4GP_12345</name>
</gene>
<feature type="domain" description="HTH marR-type" evidence="4">
    <location>
        <begin position="16"/>
        <end position="151"/>
    </location>
</feature>
<dbReference type="InterPro" id="IPR023187">
    <property type="entry name" value="Tscrpt_reg_MarR-type_CS"/>
</dbReference>
<evidence type="ECO:0000256" key="3">
    <source>
        <dbReference type="ARBA" id="ARBA00023163"/>
    </source>
</evidence>
<evidence type="ECO:0000313" key="5">
    <source>
        <dbReference type="EMBL" id="MFH8585177.1"/>
    </source>
</evidence>
<protein>
    <submittedName>
        <fullName evidence="5">MarR family winged helix-turn-helix transcriptional regulator</fullName>
    </submittedName>
</protein>
<dbReference type="RefSeq" id="WP_052854076.1">
    <property type="nucleotide sequence ID" value="NZ_JBHVED010000016.1"/>
</dbReference>
<dbReference type="PANTHER" id="PTHR33164">
    <property type="entry name" value="TRANSCRIPTIONAL REGULATOR, MARR FAMILY"/>
    <property type="match status" value="1"/>
</dbReference>
<keyword evidence="1" id="KW-0805">Transcription regulation</keyword>
<dbReference type="Gene3D" id="1.10.10.10">
    <property type="entry name" value="Winged helix-like DNA-binding domain superfamily/Winged helix DNA-binding domain"/>
    <property type="match status" value="1"/>
</dbReference>
<evidence type="ECO:0000256" key="2">
    <source>
        <dbReference type="ARBA" id="ARBA00023125"/>
    </source>
</evidence>
<keyword evidence="6" id="KW-1185">Reference proteome</keyword>
<evidence type="ECO:0000313" key="6">
    <source>
        <dbReference type="Proteomes" id="UP001610990"/>
    </source>
</evidence>